<dbReference type="InterPro" id="IPR036890">
    <property type="entry name" value="HATPase_C_sf"/>
</dbReference>
<keyword evidence="5" id="KW-0547">Nucleotide-binding</keyword>
<dbReference type="SUPFAM" id="SSF55874">
    <property type="entry name" value="ATPase domain of HSP90 chaperone/DNA topoisomerase II/histidine kinase"/>
    <property type="match status" value="1"/>
</dbReference>
<keyword evidence="6" id="KW-0418">Kinase</keyword>
<reference evidence="10 11" key="1">
    <citation type="submission" date="2018-12" db="EMBL/GenBank/DDBJ databases">
        <title>Sphingomonas sp. HMF7854 Genome sequencing and assembly.</title>
        <authorList>
            <person name="Cha I."/>
            <person name="Kang H."/>
            <person name="Kim H."/>
            <person name="Kang J."/>
            <person name="Joh K."/>
        </authorList>
    </citation>
    <scope>NUCLEOTIDE SEQUENCE [LARGE SCALE GENOMIC DNA]</scope>
    <source>
        <strain evidence="10 11">HMF7854</strain>
    </source>
</reference>
<evidence type="ECO:0000313" key="11">
    <source>
        <dbReference type="Proteomes" id="UP000274661"/>
    </source>
</evidence>
<dbReference type="RefSeq" id="WP_126719075.1">
    <property type="nucleotide sequence ID" value="NZ_RWJF01000001.1"/>
</dbReference>
<evidence type="ECO:0000256" key="7">
    <source>
        <dbReference type="ARBA" id="ARBA00022840"/>
    </source>
</evidence>
<dbReference type="AlphaFoldDB" id="A0A3S0EMY7"/>
<dbReference type="EMBL" id="RWJF01000001">
    <property type="protein sequence ID" value="RST31248.1"/>
    <property type="molecule type" value="Genomic_DNA"/>
</dbReference>
<keyword evidence="3" id="KW-0597">Phosphoprotein</keyword>
<feature type="coiled-coil region" evidence="8">
    <location>
        <begin position="5"/>
        <end position="32"/>
    </location>
</feature>
<evidence type="ECO:0000313" key="10">
    <source>
        <dbReference type="EMBL" id="RST31248.1"/>
    </source>
</evidence>
<evidence type="ECO:0000256" key="6">
    <source>
        <dbReference type="ARBA" id="ARBA00022777"/>
    </source>
</evidence>
<organism evidence="10 11">
    <name type="scientific">Sphingomonas ginkgonis</name>
    <dbReference type="NCBI Taxonomy" id="2315330"/>
    <lineage>
        <taxon>Bacteria</taxon>
        <taxon>Pseudomonadati</taxon>
        <taxon>Pseudomonadota</taxon>
        <taxon>Alphaproteobacteria</taxon>
        <taxon>Sphingomonadales</taxon>
        <taxon>Sphingomonadaceae</taxon>
        <taxon>Sphingomonas</taxon>
    </lineage>
</organism>
<evidence type="ECO:0000259" key="9">
    <source>
        <dbReference type="PROSITE" id="PS50112"/>
    </source>
</evidence>
<keyword evidence="4" id="KW-0808">Transferase</keyword>
<dbReference type="InterPro" id="IPR011102">
    <property type="entry name" value="Sig_transdc_His_kinase_HWE"/>
</dbReference>
<sequence length="498" mass="52534">MDLPRADGSAESAELRRRLAEAEETLRAIREGEVDALVIRGAARDEVFALGSEDSYRTFMETMEIGAAALDADGKLVYVNAALQALLGAGSQELQHADLVQWVGPAGELALRRLIDRCARGGRHREQLAIVGASGERTVEVTAAPLELAFGRGYALTFTDVTERFEAVAASEGERIGHAVLALSNDAVVVCNAAGTITQANAKVRQFLDGASTGLQFDEAFPLTFAMSSGLLGPADLVELARSGSSVGPIEAVLRDDAGKRTLLVGAGPLRGAGDGASGSIITLSDVTDQRAAERRQRLLMGELTHRVKNTLTLVLSIANRTIAGSRDLAEFRTAFGRRLEALAATHNLLAEDFSAGLTLEDLAVAELTPYIAVGSERLTLEGLQHRLNSDTAVALGLIFHELVTNAVKYGALSNERGRVSLTAERSGGELEIIWCEEGGPTVLPPSRHGFGQTLILRGLGSSGPKPTTLDYRPEGVLCRMHVATSALIADADPAAAG</sequence>
<gene>
    <name evidence="10" type="ORF">HMF7854_10670</name>
</gene>
<keyword evidence="8" id="KW-0175">Coiled coil</keyword>
<comment type="caution">
    <text evidence="10">The sequence shown here is derived from an EMBL/GenBank/DDBJ whole genome shotgun (WGS) entry which is preliminary data.</text>
</comment>
<dbReference type="InterPro" id="IPR035965">
    <property type="entry name" value="PAS-like_dom_sf"/>
</dbReference>
<dbReference type="CDD" id="cd00130">
    <property type="entry name" value="PAS"/>
    <property type="match status" value="1"/>
</dbReference>
<protein>
    <recommendedName>
        <fullName evidence="2">histidine kinase</fullName>
        <ecNumber evidence="2">2.7.13.3</ecNumber>
    </recommendedName>
</protein>
<proteinExistence type="predicted"/>
<evidence type="ECO:0000256" key="2">
    <source>
        <dbReference type="ARBA" id="ARBA00012438"/>
    </source>
</evidence>
<dbReference type="PROSITE" id="PS50112">
    <property type="entry name" value="PAS"/>
    <property type="match status" value="1"/>
</dbReference>
<accession>A0A3S0EMY7</accession>
<dbReference type="PANTHER" id="PTHR41523:SF7">
    <property type="entry name" value="HISTIDINE KINASE"/>
    <property type="match status" value="1"/>
</dbReference>
<name>A0A3S0EMY7_9SPHN</name>
<evidence type="ECO:0000256" key="5">
    <source>
        <dbReference type="ARBA" id="ARBA00022741"/>
    </source>
</evidence>
<dbReference type="Gene3D" id="3.30.565.10">
    <property type="entry name" value="Histidine kinase-like ATPase, C-terminal domain"/>
    <property type="match status" value="1"/>
</dbReference>
<dbReference type="SUPFAM" id="SSF55785">
    <property type="entry name" value="PYP-like sensor domain (PAS domain)"/>
    <property type="match status" value="1"/>
</dbReference>
<dbReference type="SMART" id="SM00091">
    <property type="entry name" value="PAS"/>
    <property type="match status" value="2"/>
</dbReference>
<comment type="catalytic activity">
    <reaction evidence="1">
        <text>ATP + protein L-histidine = ADP + protein N-phospho-L-histidine.</text>
        <dbReference type="EC" id="2.7.13.3"/>
    </reaction>
</comment>
<keyword evidence="11" id="KW-1185">Reference proteome</keyword>
<evidence type="ECO:0000256" key="8">
    <source>
        <dbReference type="SAM" id="Coils"/>
    </source>
</evidence>
<evidence type="ECO:0000256" key="3">
    <source>
        <dbReference type="ARBA" id="ARBA00022553"/>
    </source>
</evidence>
<dbReference type="PANTHER" id="PTHR41523">
    <property type="entry name" value="TWO-COMPONENT SYSTEM SENSOR PROTEIN"/>
    <property type="match status" value="1"/>
</dbReference>
<dbReference type="NCBIfam" id="TIGR00229">
    <property type="entry name" value="sensory_box"/>
    <property type="match status" value="1"/>
</dbReference>
<evidence type="ECO:0000256" key="4">
    <source>
        <dbReference type="ARBA" id="ARBA00022679"/>
    </source>
</evidence>
<dbReference type="Proteomes" id="UP000274661">
    <property type="component" value="Unassembled WGS sequence"/>
</dbReference>
<feature type="domain" description="PAS" evidence="9">
    <location>
        <begin position="52"/>
        <end position="122"/>
    </location>
</feature>
<dbReference type="SMART" id="SM00911">
    <property type="entry name" value="HWE_HK"/>
    <property type="match status" value="1"/>
</dbReference>
<dbReference type="GO" id="GO:0005524">
    <property type="term" value="F:ATP binding"/>
    <property type="evidence" value="ECO:0007669"/>
    <property type="project" value="UniProtKB-KW"/>
</dbReference>
<dbReference type="EC" id="2.7.13.3" evidence="2"/>
<dbReference type="Pfam" id="PF08448">
    <property type="entry name" value="PAS_4"/>
    <property type="match status" value="1"/>
</dbReference>
<dbReference type="InterPro" id="IPR000014">
    <property type="entry name" value="PAS"/>
</dbReference>
<dbReference type="Pfam" id="PF07536">
    <property type="entry name" value="HWE_HK"/>
    <property type="match status" value="1"/>
</dbReference>
<dbReference type="InterPro" id="IPR013656">
    <property type="entry name" value="PAS_4"/>
</dbReference>
<evidence type="ECO:0000256" key="1">
    <source>
        <dbReference type="ARBA" id="ARBA00000085"/>
    </source>
</evidence>
<dbReference type="Gene3D" id="3.30.450.20">
    <property type="entry name" value="PAS domain"/>
    <property type="match status" value="2"/>
</dbReference>
<dbReference type="GO" id="GO:0004673">
    <property type="term" value="F:protein histidine kinase activity"/>
    <property type="evidence" value="ECO:0007669"/>
    <property type="project" value="UniProtKB-EC"/>
</dbReference>
<keyword evidence="7" id="KW-0067">ATP-binding</keyword>